<reference evidence="1 2" key="1">
    <citation type="submission" date="2019-07" db="EMBL/GenBank/DDBJ databases">
        <authorList>
            <person name="Zhou L.-Y."/>
        </authorList>
    </citation>
    <scope>NUCLEOTIDE SEQUENCE [LARGE SCALE GENOMIC DNA]</scope>
    <source>
        <strain evidence="1 2">YIM 101269</strain>
    </source>
</reference>
<dbReference type="OrthoDB" id="5242426at2"/>
<dbReference type="Proteomes" id="UP000317638">
    <property type="component" value="Unassembled WGS sequence"/>
</dbReference>
<gene>
    <name evidence="1" type="ORF">FOJ82_12880</name>
</gene>
<dbReference type="AlphaFoldDB" id="A0A553JYA4"/>
<dbReference type="RefSeq" id="WP_143938887.1">
    <property type="nucleotide sequence ID" value="NZ_VKKG01000005.1"/>
</dbReference>
<name>A0A553JYA4_9ACTN</name>
<accession>A0A553JYA4</accession>
<proteinExistence type="predicted"/>
<dbReference type="SUPFAM" id="SSF51726">
    <property type="entry name" value="UROD/MetE-like"/>
    <property type="match status" value="1"/>
</dbReference>
<dbReference type="Gene3D" id="3.20.20.210">
    <property type="match status" value="1"/>
</dbReference>
<evidence type="ECO:0000313" key="1">
    <source>
        <dbReference type="EMBL" id="TRY17423.1"/>
    </source>
</evidence>
<evidence type="ECO:0000313" key="2">
    <source>
        <dbReference type="Proteomes" id="UP000317638"/>
    </source>
</evidence>
<dbReference type="EMBL" id="VKKG01000005">
    <property type="protein sequence ID" value="TRY17423.1"/>
    <property type="molecule type" value="Genomic_DNA"/>
</dbReference>
<comment type="caution">
    <text evidence="1">The sequence shown here is derived from an EMBL/GenBank/DDBJ whole genome shotgun (WGS) entry which is preliminary data.</text>
</comment>
<protein>
    <recommendedName>
        <fullName evidence="3">Methionine synthase</fullName>
    </recommendedName>
</protein>
<dbReference type="InterPro" id="IPR038071">
    <property type="entry name" value="UROD/MetE-like_sf"/>
</dbReference>
<organism evidence="1 2">
    <name type="scientific">Tessaracoccus rhinocerotis</name>
    <dbReference type="NCBI Taxonomy" id="1689449"/>
    <lineage>
        <taxon>Bacteria</taxon>
        <taxon>Bacillati</taxon>
        <taxon>Actinomycetota</taxon>
        <taxon>Actinomycetes</taxon>
        <taxon>Propionibacteriales</taxon>
        <taxon>Propionibacteriaceae</taxon>
        <taxon>Tessaracoccus</taxon>
    </lineage>
</organism>
<keyword evidence="2" id="KW-1185">Reference proteome</keyword>
<sequence>MRVTAAGSLPGDDFRGALSAIAEVLPEILPLPELPARGSSSGMVGRALGLVDGLGFDLQPAGWRLVPGSSPEHRRAAAQWRNDLDDTEELLQGFDGVLKVGVAGPWTLAGSVERPRGDRLLADHGARRELAEALAEGTGDLLAELRRRVPAATVLLQLDEPLLVAVADGSLPTASGFSRHRAVDGPELAAALRPLADGALLHCCAPGDWLPTAGAAGFAGAAIDTRLFTSTAALDRLGEWLEAGHQLVAGVVDTTRSEVQGADALVTEALRILRPLELDPESLTHRLVLGTGCGLAGLQLRDVVPQLEALRAAAPLLEEQLAR</sequence>
<evidence type="ECO:0008006" key="3">
    <source>
        <dbReference type="Google" id="ProtNLM"/>
    </source>
</evidence>